<feature type="transmembrane region" description="Helical" evidence="1">
    <location>
        <begin position="51"/>
        <end position="71"/>
    </location>
</feature>
<feature type="transmembrane region" description="Helical" evidence="1">
    <location>
        <begin position="25"/>
        <end position="45"/>
    </location>
</feature>
<name>A0A4U0Q3V3_9NEIS</name>
<dbReference type="RefSeq" id="WP_136772587.1">
    <property type="nucleotide sequence ID" value="NZ_CP156074.1"/>
</dbReference>
<gene>
    <name evidence="2" type="ORF">FAZ21_07130</name>
</gene>
<evidence type="ECO:0000313" key="3">
    <source>
        <dbReference type="Proteomes" id="UP000310016"/>
    </source>
</evidence>
<dbReference type="EMBL" id="SUMF01000004">
    <property type="protein sequence ID" value="TJZ75675.1"/>
    <property type="molecule type" value="Genomic_DNA"/>
</dbReference>
<keyword evidence="3" id="KW-1185">Reference proteome</keyword>
<dbReference type="InterPro" id="IPR009305">
    <property type="entry name" value="Mpo1-like"/>
</dbReference>
<sequence>MLAGKSWDDWIERYGHSHRHPFNRACHTVGIPLIVLSLPLALAAIWVDNLWLLPLTLFVLGWVLQFAGHAVEGKPPEFFKDWRFLLVGVRWWLAKVRGNRS</sequence>
<dbReference type="AlphaFoldDB" id="A0A4U0Q3V3"/>
<dbReference type="OrthoDB" id="5515308at2"/>
<dbReference type="Pfam" id="PF06127">
    <property type="entry name" value="Mpo1-like"/>
    <property type="match status" value="1"/>
</dbReference>
<proteinExistence type="predicted"/>
<evidence type="ECO:0000313" key="2">
    <source>
        <dbReference type="EMBL" id="TJZ75675.1"/>
    </source>
</evidence>
<comment type="caution">
    <text evidence="2">The sequence shown here is derived from an EMBL/GenBank/DDBJ whole genome shotgun (WGS) entry which is preliminary data.</text>
</comment>
<evidence type="ECO:0000256" key="1">
    <source>
        <dbReference type="SAM" id="Phobius"/>
    </source>
</evidence>
<accession>A0A4U0Q3V3</accession>
<keyword evidence="1" id="KW-1133">Transmembrane helix</keyword>
<dbReference type="Proteomes" id="UP000310016">
    <property type="component" value="Unassembled WGS sequence"/>
</dbReference>
<keyword evidence="1" id="KW-0812">Transmembrane</keyword>
<reference evidence="2 3" key="1">
    <citation type="submission" date="2019-04" db="EMBL/GenBank/DDBJ databases">
        <title>Chitiniphilus eburnea sp. nov., a novel chitinolytic bacterium isolated from aquaculture sludge.</title>
        <authorList>
            <person name="Sheng M."/>
        </authorList>
    </citation>
    <scope>NUCLEOTIDE SEQUENCE [LARGE SCALE GENOMIC DNA]</scope>
    <source>
        <strain evidence="2 3">HX-2-15</strain>
    </source>
</reference>
<keyword evidence="1" id="KW-0472">Membrane</keyword>
<organism evidence="2 3">
    <name type="scientific">Chitiniphilus eburneus</name>
    <dbReference type="NCBI Taxonomy" id="2571148"/>
    <lineage>
        <taxon>Bacteria</taxon>
        <taxon>Pseudomonadati</taxon>
        <taxon>Pseudomonadota</taxon>
        <taxon>Betaproteobacteria</taxon>
        <taxon>Neisseriales</taxon>
        <taxon>Chitinibacteraceae</taxon>
        <taxon>Chitiniphilus</taxon>
    </lineage>
</organism>
<protein>
    <submittedName>
        <fullName evidence="2">DUF962 domain-containing protein</fullName>
    </submittedName>
</protein>